<organism evidence="2 3">
    <name type="scientific">Clostridium perfringens</name>
    <dbReference type="NCBI Taxonomy" id="1502"/>
    <lineage>
        <taxon>Bacteria</taxon>
        <taxon>Bacillati</taxon>
        <taxon>Bacillota</taxon>
        <taxon>Clostridia</taxon>
        <taxon>Eubacteriales</taxon>
        <taxon>Clostridiaceae</taxon>
        <taxon>Clostridium</taxon>
    </lineage>
</organism>
<dbReference type="EMBL" id="WNUI01000740">
    <property type="protein sequence ID" value="MDZ4910788.1"/>
    <property type="molecule type" value="Genomic_DNA"/>
</dbReference>
<proteinExistence type="inferred from homology"/>
<protein>
    <submittedName>
        <fullName evidence="2">Type IV pili twitching motility protein PilT</fullName>
    </submittedName>
</protein>
<dbReference type="Gene3D" id="3.30.450.90">
    <property type="match status" value="1"/>
</dbReference>
<evidence type="ECO:0000256" key="1">
    <source>
        <dbReference type="ARBA" id="ARBA00006611"/>
    </source>
</evidence>
<sequence length="109" mass="12278">MNIFDILRVAIELEASDIHITEGSVPVARIKGRFTKLTEKILTKHDTEEMAKKIAGDKNFKKIEESGECDFSVSIESGERFRVNAYKQKGNYAIAIRTIASQIPSFETL</sequence>
<evidence type="ECO:0000313" key="2">
    <source>
        <dbReference type="EMBL" id="MDZ4910788.1"/>
    </source>
</evidence>
<name>A0AAW9I2M4_CLOPF</name>
<dbReference type="PANTHER" id="PTHR30486">
    <property type="entry name" value="TWITCHING MOTILITY PROTEIN PILT"/>
    <property type="match status" value="1"/>
</dbReference>
<dbReference type="AlphaFoldDB" id="A0AAW9I2M4"/>
<gene>
    <name evidence="2" type="ORF">GNF68_17620</name>
</gene>
<dbReference type="InterPro" id="IPR050921">
    <property type="entry name" value="T4SS_GSP_E_ATPase"/>
</dbReference>
<dbReference type="GO" id="GO:0016887">
    <property type="term" value="F:ATP hydrolysis activity"/>
    <property type="evidence" value="ECO:0007669"/>
    <property type="project" value="InterPro"/>
</dbReference>
<feature type="non-terminal residue" evidence="2">
    <location>
        <position position="109"/>
    </location>
</feature>
<evidence type="ECO:0000313" key="3">
    <source>
        <dbReference type="Proteomes" id="UP001288778"/>
    </source>
</evidence>
<comment type="similarity">
    <text evidence="1">Belongs to the GSP E family.</text>
</comment>
<dbReference type="PANTHER" id="PTHR30486:SF12">
    <property type="entry name" value="TYPE IV PILUS ATPASE PILU"/>
    <property type="match status" value="1"/>
</dbReference>
<comment type="caution">
    <text evidence="2">The sequence shown here is derived from an EMBL/GenBank/DDBJ whole genome shotgun (WGS) entry which is preliminary data.</text>
</comment>
<reference evidence="2" key="1">
    <citation type="submission" date="2019-11" db="EMBL/GenBank/DDBJ databases">
        <title>Characterization of Clostridium perfringens isolates from swine manure treated agricultural soils.</title>
        <authorList>
            <person name="Wushke S.T."/>
        </authorList>
    </citation>
    <scope>NUCLEOTIDE SEQUENCE</scope>
    <source>
        <strain evidence="2">X94</strain>
    </source>
</reference>
<accession>A0AAW9I2M4</accession>
<dbReference type="SUPFAM" id="SSF52540">
    <property type="entry name" value="P-loop containing nucleoside triphosphate hydrolases"/>
    <property type="match status" value="1"/>
</dbReference>
<dbReference type="InterPro" id="IPR027417">
    <property type="entry name" value="P-loop_NTPase"/>
</dbReference>
<dbReference type="Proteomes" id="UP001288778">
    <property type="component" value="Unassembled WGS sequence"/>
</dbReference>